<keyword evidence="3" id="KW-1185">Reference proteome</keyword>
<name>A0A5B7IP23_PORTR</name>
<gene>
    <name evidence="2" type="ORF">E2C01_078527</name>
</gene>
<organism evidence="2 3">
    <name type="scientific">Portunus trituberculatus</name>
    <name type="common">Swimming crab</name>
    <name type="synonym">Neptunus trituberculatus</name>
    <dbReference type="NCBI Taxonomy" id="210409"/>
    <lineage>
        <taxon>Eukaryota</taxon>
        <taxon>Metazoa</taxon>
        <taxon>Ecdysozoa</taxon>
        <taxon>Arthropoda</taxon>
        <taxon>Crustacea</taxon>
        <taxon>Multicrustacea</taxon>
        <taxon>Malacostraca</taxon>
        <taxon>Eumalacostraca</taxon>
        <taxon>Eucarida</taxon>
        <taxon>Decapoda</taxon>
        <taxon>Pleocyemata</taxon>
        <taxon>Brachyura</taxon>
        <taxon>Eubrachyura</taxon>
        <taxon>Portunoidea</taxon>
        <taxon>Portunidae</taxon>
        <taxon>Portuninae</taxon>
        <taxon>Portunus</taxon>
    </lineage>
</organism>
<sequence length="79" mass="8951">MTLSYHHHHHHHQQQPRPKRQYVPLCVTFDLEHQMTLLAPGHAAHIRVPGHHSPPFPASTYAIDRRKGNQPAEGGYAGP</sequence>
<evidence type="ECO:0000313" key="3">
    <source>
        <dbReference type="Proteomes" id="UP000324222"/>
    </source>
</evidence>
<proteinExistence type="predicted"/>
<dbReference type="EMBL" id="VSRR010063565">
    <property type="protein sequence ID" value="MPC83809.1"/>
    <property type="molecule type" value="Genomic_DNA"/>
</dbReference>
<comment type="caution">
    <text evidence="2">The sequence shown here is derived from an EMBL/GenBank/DDBJ whole genome shotgun (WGS) entry which is preliminary data.</text>
</comment>
<feature type="region of interest" description="Disordered" evidence="1">
    <location>
        <begin position="1"/>
        <end position="21"/>
    </location>
</feature>
<protein>
    <submittedName>
        <fullName evidence="2">Uncharacterized protein</fullName>
    </submittedName>
</protein>
<dbReference type="AlphaFoldDB" id="A0A5B7IP23"/>
<accession>A0A5B7IP23</accession>
<feature type="compositionally biased region" description="Basic residues" evidence="1">
    <location>
        <begin position="1"/>
        <end position="20"/>
    </location>
</feature>
<evidence type="ECO:0000313" key="2">
    <source>
        <dbReference type="EMBL" id="MPC83809.1"/>
    </source>
</evidence>
<evidence type="ECO:0000256" key="1">
    <source>
        <dbReference type="SAM" id="MobiDB-lite"/>
    </source>
</evidence>
<feature type="region of interest" description="Disordered" evidence="1">
    <location>
        <begin position="48"/>
        <end position="79"/>
    </location>
</feature>
<reference evidence="2 3" key="1">
    <citation type="submission" date="2019-05" db="EMBL/GenBank/DDBJ databases">
        <title>Another draft genome of Portunus trituberculatus and its Hox gene families provides insights of decapod evolution.</title>
        <authorList>
            <person name="Jeong J.-H."/>
            <person name="Song I."/>
            <person name="Kim S."/>
            <person name="Choi T."/>
            <person name="Kim D."/>
            <person name="Ryu S."/>
            <person name="Kim W."/>
        </authorList>
    </citation>
    <scope>NUCLEOTIDE SEQUENCE [LARGE SCALE GENOMIC DNA]</scope>
    <source>
        <tissue evidence="2">Muscle</tissue>
    </source>
</reference>
<dbReference type="Proteomes" id="UP000324222">
    <property type="component" value="Unassembled WGS sequence"/>
</dbReference>